<reference evidence="1 2" key="1">
    <citation type="submission" date="2019-09" db="EMBL/GenBank/DDBJ databases">
        <authorList>
            <person name="Depoorter E."/>
        </authorList>
    </citation>
    <scope>NUCLEOTIDE SEQUENCE [LARGE SCALE GENOMIC DNA]</scope>
    <source>
        <strain evidence="1 2">R-17378</strain>
    </source>
</reference>
<organism evidence="1 2">
    <name type="scientific">Burkholderia aenigmatica</name>
    <dbReference type="NCBI Taxonomy" id="2015348"/>
    <lineage>
        <taxon>Bacteria</taxon>
        <taxon>Pseudomonadati</taxon>
        <taxon>Pseudomonadota</taxon>
        <taxon>Betaproteobacteria</taxon>
        <taxon>Burkholderiales</taxon>
        <taxon>Burkholderiaceae</taxon>
        <taxon>Burkholderia</taxon>
        <taxon>Burkholderia cepacia complex</taxon>
    </lineage>
</organism>
<proteinExistence type="predicted"/>
<sequence length="112" mass="12553">MLADATANKPTGVRGFTMTKPLLTYEVTHEFAGRMYESVDIRRAIETGELKTISDVLSFVMASARKYESDLREQGTFDGQRILTREKFEAMARDTEQHLMLAAMDASSATPQ</sequence>
<dbReference type="EMBL" id="CABVQG010000006">
    <property type="protein sequence ID" value="VWC59648.1"/>
    <property type="molecule type" value="Genomic_DNA"/>
</dbReference>
<comment type="caution">
    <text evidence="1">The sequence shown here is derived from an EMBL/GenBank/DDBJ whole genome shotgun (WGS) entry which is preliminary data.</text>
</comment>
<gene>
    <name evidence="1" type="ORF">BLA17378_02111</name>
</gene>
<name>A0ABY6XTA4_9BURK</name>
<accession>A0ABY6XTA4</accession>
<evidence type="ECO:0000313" key="2">
    <source>
        <dbReference type="Proteomes" id="UP000494120"/>
    </source>
</evidence>
<evidence type="ECO:0000313" key="1">
    <source>
        <dbReference type="EMBL" id="VWC59648.1"/>
    </source>
</evidence>
<keyword evidence="2" id="KW-1185">Reference proteome</keyword>
<dbReference type="Proteomes" id="UP000494120">
    <property type="component" value="Unassembled WGS sequence"/>
</dbReference>
<protein>
    <submittedName>
        <fullName evidence="1">Uncharacterized protein</fullName>
    </submittedName>
</protein>